<evidence type="ECO:0000259" key="5">
    <source>
        <dbReference type="PROSITE" id="PS51891"/>
    </source>
</evidence>
<sequence>MSEPNTTTVTLKAHCLCKANTFETKTLESNLPLRSYTCNCTSCRHVTGALYISPIRWPEPRDKVHISNLKVFNFSPSIDLLFCSTCSTPIFWAWPKDEKHPLSVFTGALTNDTRSLIKISHQSFVGDTLDGGASVFFRYSNIDGTELKRFETGADNEIAKELPKQWPSPAELTGYEAKKEDAIPIRCKCKGIDFVLHRGDYSSYKEDELPWNIDPKTHKLLADLCGCDSCRLQSGVDVFCWTFAEMKYISFGKSKKTFPTHTDQLRKLIDVGDDAVGTLAYYTSSPNVHRFFCSTCSACVFYTKPDRPTFVDIAIGILEASDGARAEGMLSWDYGGSITYREDGEGGWREGLFEEVEESGEEYRVERDYPKIWKRLQEEGDTKKD</sequence>
<gene>
    <name evidence="6" type="ORF">T440DRAFT_468547</name>
</gene>
<dbReference type="Pfam" id="PF04828">
    <property type="entry name" value="GFA"/>
    <property type="match status" value="1"/>
</dbReference>
<dbReference type="OrthoDB" id="5422068at2759"/>
<dbReference type="PANTHER" id="PTHR33337">
    <property type="entry name" value="GFA DOMAIN-CONTAINING PROTEIN"/>
    <property type="match status" value="1"/>
</dbReference>
<keyword evidence="2" id="KW-0479">Metal-binding</keyword>
<dbReference type="EMBL" id="MU006306">
    <property type="protein sequence ID" value="KAF2850573.1"/>
    <property type="molecule type" value="Genomic_DNA"/>
</dbReference>
<evidence type="ECO:0000256" key="3">
    <source>
        <dbReference type="ARBA" id="ARBA00022833"/>
    </source>
</evidence>
<evidence type="ECO:0000256" key="1">
    <source>
        <dbReference type="ARBA" id="ARBA00005495"/>
    </source>
</evidence>
<feature type="domain" description="CENP-V/GFA" evidence="5">
    <location>
        <begin position="11"/>
        <end position="148"/>
    </location>
</feature>
<keyword evidence="4" id="KW-0456">Lyase</keyword>
<dbReference type="InterPro" id="IPR011057">
    <property type="entry name" value="Mss4-like_sf"/>
</dbReference>
<organism evidence="6 7">
    <name type="scientific">Plenodomus tracheiphilus IPT5</name>
    <dbReference type="NCBI Taxonomy" id="1408161"/>
    <lineage>
        <taxon>Eukaryota</taxon>
        <taxon>Fungi</taxon>
        <taxon>Dikarya</taxon>
        <taxon>Ascomycota</taxon>
        <taxon>Pezizomycotina</taxon>
        <taxon>Dothideomycetes</taxon>
        <taxon>Pleosporomycetidae</taxon>
        <taxon>Pleosporales</taxon>
        <taxon>Pleosporineae</taxon>
        <taxon>Leptosphaeriaceae</taxon>
        <taxon>Plenodomus</taxon>
    </lineage>
</organism>
<name>A0A6A7B5H4_9PLEO</name>
<dbReference type="Gene3D" id="3.90.1590.10">
    <property type="entry name" value="glutathione-dependent formaldehyde- activating enzyme (gfa)"/>
    <property type="match status" value="2"/>
</dbReference>
<dbReference type="GO" id="GO:0016846">
    <property type="term" value="F:carbon-sulfur lyase activity"/>
    <property type="evidence" value="ECO:0007669"/>
    <property type="project" value="InterPro"/>
</dbReference>
<proteinExistence type="inferred from homology"/>
<dbReference type="PROSITE" id="PS51891">
    <property type="entry name" value="CENP_V_GFA"/>
    <property type="match status" value="1"/>
</dbReference>
<accession>A0A6A7B5H4</accession>
<dbReference type="GO" id="GO:0046872">
    <property type="term" value="F:metal ion binding"/>
    <property type="evidence" value="ECO:0007669"/>
    <property type="project" value="UniProtKB-KW"/>
</dbReference>
<reference evidence="6" key="1">
    <citation type="submission" date="2020-01" db="EMBL/GenBank/DDBJ databases">
        <authorList>
            <consortium name="DOE Joint Genome Institute"/>
            <person name="Haridas S."/>
            <person name="Albert R."/>
            <person name="Binder M."/>
            <person name="Bloem J."/>
            <person name="Labutti K."/>
            <person name="Salamov A."/>
            <person name="Andreopoulos B."/>
            <person name="Baker S.E."/>
            <person name="Barry K."/>
            <person name="Bills G."/>
            <person name="Bluhm B.H."/>
            <person name="Cannon C."/>
            <person name="Castanera R."/>
            <person name="Culley D.E."/>
            <person name="Daum C."/>
            <person name="Ezra D."/>
            <person name="Gonzalez J.B."/>
            <person name="Henrissat B."/>
            <person name="Kuo A."/>
            <person name="Liang C."/>
            <person name="Lipzen A."/>
            <person name="Lutzoni F."/>
            <person name="Magnuson J."/>
            <person name="Mondo S."/>
            <person name="Nolan M."/>
            <person name="Ohm R."/>
            <person name="Pangilinan J."/>
            <person name="Park H.-J."/>
            <person name="Ramirez L."/>
            <person name="Alfaro M."/>
            <person name="Sun H."/>
            <person name="Tritt A."/>
            <person name="Yoshinaga Y."/>
            <person name="Zwiers L.-H."/>
            <person name="Turgeon B.G."/>
            <person name="Goodwin S.B."/>
            <person name="Spatafora J.W."/>
            <person name="Crous P.W."/>
            <person name="Grigoriev I.V."/>
        </authorList>
    </citation>
    <scope>NUCLEOTIDE SEQUENCE</scope>
    <source>
        <strain evidence="6">IPT5</strain>
    </source>
</reference>
<evidence type="ECO:0000313" key="7">
    <source>
        <dbReference type="Proteomes" id="UP000799423"/>
    </source>
</evidence>
<dbReference type="PANTHER" id="PTHR33337:SF40">
    <property type="entry name" value="CENP-V_GFA DOMAIN-CONTAINING PROTEIN-RELATED"/>
    <property type="match status" value="1"/>
</dbReference>
<dbReference type="Proteomes" id="UP000799423">
    <property type="component" value="Unassembled WGS sequence"/>
</dbReference>
<evidence type="ECO:0000313" key="6">
    <source>
        <dbReference type="EMBL" id="KAF2850573.1"/>
    </source>
</evidence>
<dbReference type="SUPFAM" id="SSF51316">
    <property type="entry name" value="Mss4-like"/>
    <property type="match status" value="2"/>
</dbReference>
<evidence type="ECO:0000256" key="2">
    <source>
        <dbReference type="ARBA" id="ARBA00022723"/>
    </source>
</evidence>
<dbReference type="AlphaFoldDB" id="A0A6A7B5H4"/>
<evidence type="ECO:0000256" key="4">
    <source>
        <dbReference type="ARBA" id="ARBA00023239"/>
    </source>
</evidence>
<keyword evidence="3" id="KW-0862">Zinc</keyword>
<protein>
    <recommendedName>
        <fullName evidence="5">CENP-V/GFA domain-containing protein</fullName>
    </recommendedName>
</protein>
<comment type="similarity">
    <text evidence="1">Belongs to the Gfa family.</text>
</comment>
<dbReference type="InterPro" id="IPR006913">
    <property type="entry name" value="CENP-V/GFA"/>
</dbReference>
<keyword evidence="7" id="KW-1185">Reference proteome</keyword>